<evidence type="ECO:0000313" key="2">
    <source>
        <dbReference type="EMBL" id="KAG8466562.1"/>
    </source>
</evidence>
<protein>
    <submittedName>
        <fullName evidence="2">Uncharacterized protein</fullName>
    </submittedName>
</protein>
<organism evidence="2 3">
    <name type="scientific">Diacronema lutheri</name>
    <name type="common">Unicellular marine alga</name>
    <name type="synonym">Monochrysis lutheri</name>
    <dbReference type="NCBI Taxonomy" id="2081491"/>
    <lineage>
        <taxon>Eukaryota</taxon>
        <taxon>Haptista</taxon>
        <taxon>Haptophyta</taxon>
        <taxon>Pavlovophyceae</taxon>
        <taxon>Pavlovales</taxon>
        <taxon>Pavlovaceae</taxon>
        <taxon>Diacronema</taxon>
    </lineage>
</organism>
<evidence type="ECO:0000256" key="1">
    <source>
        <dbReference type="SAM" id="SignalP"/>
    </source>
</evidence>
<accession>A0A8J5XQK4</accession>
<comment type="caution">
    <text evidence="2">The sequence shown here is derived from an EMBL/GenBank/DDBJ whole genome shotgun (WGS) entry which is preliminary data.</text>
</comment>
<name>A0A8J5XQK4_DIALT</name>
<gene>
    <name evidence="2" type="ORF">KFE25_007941</name>
</gene>
<dbReference type="PROSITE" id="PS51257">
    <property type="entry name" value="PROKAR_LIPOPROTEIN"/>
    <property type="match status" value="1"/>
</dbReference>
<reference evidence="2" key="1">
    <citation type="submission" date="2021-05" db="EMBL/GenBank/DDBJ databases">
        <title>The genome of the haptophyte Pavlova lutheri (Diacronema luteri, Pavlovales) - a model for lipid biosynthesis in eukaryotic algae.</title>
        <authorList>
            <person name="Hulatt C.J."/>
            <person name="Posewitz M.C."/>
        </authorList>
    </citation>
    <scope>NUCLEOTIDE SEQUENCE</scope>
    <source>
        <strain evidence="2">NIVA-4/92</strain>
    </source>
</reference>
<dbReference type="Proteomes" id="UP000751190">
    <property type="component" value="Unassembled WGS sequence"/>
</dbReference>
<keyword evidence="1" id="KW-0732">Signal</keyword>
<keyword evidence="3" id="KW-1185">Reference proteome</keyword>
<proteinExistence type="predicted"/>
<evidence type="ECO:0000313" key="3">
    <source>
        <dbReference type="Proteomes" id="UP000751190"/>
    </source>
</evidence>
<dbReference type="AlphaFoldDB" id="A0A8J5XQK4"/>
<sequence length="100" mass="10729">MLRTGWVCTMLLIALAACAHAMVPRARTPLQAPRHKIGRAGVRVSSGARVSKDAADADLLRSERRVNGRGMAELLHVIDDICAHGMPSSPRPMSSSAQML</sequence>
<feature type="chain" id="PRO_5035171657" evidence="1">
    <location>
        <begin position="22"/>
        <end position="100"/>
    </location>
</feature>
<feature type="signal peptide" evidence="1">
    <location>
        <begin position="1"/>
        <end position="21"/>
    </location>
</feature>
<dbReference type="EMBL" id="JAGTXO010000007">
    <property type="protein sequence ID" value="KAG8466562.1"/>
    <property type="molecule type" value="Genomic_DNA"/>
</dbReference>